<name>B4D8X9_9BACT</name>
<dbReference type="AlphaFoldDB" id="B4D8X9"/>
<proteinExistence type="predicted"/>
<protein>
    <submittedName>
        <fullName evidence="1">Uncharacterized protein</fullName>
    </submittedName>
</protein>
<evidence type="ECO:0000313" key="2">
    <source>
        <dbReference type="Proteomes" id="UP000005824"/>
    </source>
</evidence>
<dbReference type="InParanoid" id="B4D8X9"/>
<dbReference type="eggNOG" id="ENOG502ZTDJ">
    <property type="taxonomic scope" value="Bacteria"/>
</dbReference>
<evidence type="ECO:0000313" key="1">
    <source>
        <dbReference type="EMBL" id="EDY17024.1"/>
    </source>
</evidence>
<dbReference type="Proteomes" id="UP000005824">
    <property type="component" value="Unassembled WGS sequence"/>
</dbReference>
<keyword evidence="2" id="KW-1185">Reference proteome</keyword>
<dbReference type="STRING" id="497964.CfE428DRAFT_5369"/>
<reference evidence="1 2" key="1">
    <citation type="journal article" date="2011" name="J. Bacteriol.">
        <title>Genome sequence of Chthoniobacter flavus Ellin428, an aerobic heterotrophic soil bacterium.</title>
        <authorList>
            <person name="Kant R."/>
            <person name="van Passel M.W."/>
            <person name="Palva A."/>
            <person name="Lucas S."/>
            <person name="Lapidus A."/>
            <person name="Glavina Del Rio T."/>
            <person name="Dalin E."/>
            <person name="Tice H."/>
            <person name="Bruce D."/>
            <person name="Goodwin L."/>
            <person name="Pitluck S."/>
            <person name="Larimer F.W."/>
            <person name="Land M.L."/>
            <person name="Hauser L."/>
            <person name="Sangwan P."/>
            <person name="de Vos W.M."/>
            <person name="Janssen P.H."/>
            <person name="Smidt H."/>
        </authorList>
    </citation>
    <scope>NUCLEOTIDE SEQUENCE [LARGE SCALE GENOMIC DNA]</scope>
    <source>
        <strain evidence="1 2">Ellin428</strain>
    </source>
</reference>
<gene>
    <name evidence="1" type="ORF">CfE428DRAFT_5369</name>
</gene>
<sequence length="158" mass="17717">MARNTTGQFIGNRNSPLLIRQTVLPVNMSSMKPTPAKIIHHSEGLGTPTAETVRHRAQELARINGRKEFNDDDWREAKRELHGGHQPNDTNGDMDMTAAVSEHDMVACSVGHHVENVGLDDQDNMIEELVAEGMDEAVHEQMLAARREEPTEEEEEEE</sequence>
<dbReference type="EMBL" id="ABVL01000024">
    <property type="protein sequence ID" value="EDY17024.1"/>
    <property type="molecule type" value="Genomic_DNA"/>
</dbReference>
<organism evidence="1 2">
    <name type="scientific">Chthoniobacter flavus Ellin428</name>
    <dbReference type="NCBI Taxonomy" id="497964"/>
    <lineage>
        <taxon>Bacteria</taxon>
        <taxon>Pseudomonadati</taxon>
        <taxon>Verrucomicrobiota</taxon>
        <taxon>Spartobacteria</taxon>
        <taxon>Chthoniobacterales</taxon>
        <taxon>Chthoniobacteraceae</taxon>
        <taxon>Chthoniobacter</taxon>
    </lineage>
</organism>
<accession>B4D8X9</accession>
<comment type="caution">
    <text evidence="1">The sequence shown here is derived from an EMBL/GenBank/DDBJ whole genome shotgun (WGS) entry which is preliminary data.</text>
</comment>